<evidence type="ECO:0000313" key="2">
    <source>
        <dbReference type="EMBL" id="SNX98415.1"/>
    </source>
</evidence>
<sequence length="97" mass="9950">MTERTGSACNPGGVSREGPLGPVLPMVLAVGTPVPSARHALAEVVVTLKKVLTWLVVAFVIFYIIQAPESSAEIVRTVGEALGDAASSFAAFVGSLV</sequence>
<keyword evidence="1" id="KW-1133">Transmembrane helix</keyword>
<accession>A0A285EH57</accession>
<evidence type="ECO:0000256" key="1">
    <source>
        <dbReference type="SAM" id="Phobius"/>
    </source>
</evidence>
<dbReference type="AlphaFoldDB" id="A0A285EH57"/>
<keyword evidence="1" id="KW-0472">Membrane</keyword>
<proteinExistence type="predicted"/>
<protein>
    <submittedName>
        <fullName evidence="2">Uncharacterized protein</fullName>
    </submittedName>
</protein>
<name>A0A285EH57_9ACTN</name>
<dbReference type="EMBL" id="OBDO01000010">
    <property type="protein sequence ID" value="SNX98415.1"/>
    <property type="molecule type" value="Genomic_DNA"/>
</dbReference>
<organism evidence="2 3">
    <name type="scientific">Geodermatophilus sabuli</name>
    <dbReference type="NCBI Taxonomy" id="1564158"/>
    <lineage>
        <taxon>Bacteria</taxon>
        <taxon>Bacillati</taxon>
        <taxon>Actinomycetota</taxon>
        <taxon>Actinomycetes</taxon>
        <taxon>Geodermatophilales</taxon>
        <taxon>Geodermatophilaceae</taxon>
        <taxon>Geodermatophilus</taxon>
    </lineage>
</organism>
<feature type="transmembrane region" description="Helical" evidence="1">
    <location>
        <begin position="51"/>
        <end position="67"/>
    </location>
</feature>
<keyword evidence="3" id="KW-1185">Reference proteome</keyword>
<keyword evidence="1" id="KW-0812">Transmembrane</keyword>
<evidence type="ECO:0000313" key="3">
    <source>
        <dbReference type="Proteomes" id="UP000219514"/>
    </source>
</evidence>
<gene>
    <name evidence="2" type="ORF">SAMN06893097_110199</name>
</gene>
<reference evidence="2 3" key="1">
    <citation type="submission" date="2017-09" db="EMBL/GenBank/DDBJ databases">
        <authorList>
            <person name="Ehlers B."/>
            <person name="Leendertz F.H."/>
        </authorList>
    </citation>
    <scope>NUCLEOTIDE SEQUENCE [LARGE SCALE GENOMIC DNA]</scope>
    <source>
        <strain evidence="2 3">DSM 46844</strain>
    </source>
</reference>
<dbReference type="Proteomes" id="UP000219514">
    <property type="component" value="Unassembled WGS sequence"/>
</dbReference>